<reference evidence="1 2" key="1">
    <citation type="submission" date="2019-03" db="EMBL/GenBank/DDBJ databases">
        <title>First draft genome of Liparis tanakae, snailfish: a comprehensive survey of snailfish specific genes.</title>
        <authorList>
            <person name="Kim W."/>
            <person name="Song I."/>
            <person name="Jeong J.-H."/>
            <person name="Kim D."/>
            <person name="Kim S."/>
            <person name="Ryu S."/>
            <person name="Song J.Y."/>
            <person name="Lee S.K."/>
        </authorList>
    </citation>
    <scope>NUCLEOTIDE SEQUENCE [LARGE SCALE GENOMIC DNA]</scope>
    <source>
        <tissue evidence="1">Muscle</tissue>
    </source>
</reference>
<keyword evidence="2" id="KW-1185">Reference proteome</keyword>
<dbReference type="AlphaFoldDB" id="A0A4Z2FRF8"/>
<dbReference type="OrthoDB" id="9938906at2759"/>
<evidence type="ECO:0000313" key="1">
    <source>
        <dbReference type="EMBL" id="TNN43294.1"/>
    </source>
</evidence>
<proteinExistence type="predicted"/>
<comment type="caution">
    <text evidence="1">The sequence shown here is derived from an EMBL/GenBank/DDBJ whole genome shotgun (WGS) entry which is preliminary data.</text>
</comment>
<organism evidence="1 2">
    <name type="scientific">Liparis tanakae</name>
    <name type="common">Tanaka's snailfish</name>
    <dbReference type="NCBI Taxonomy" id="230148"/>
    <lineage>
        <taxon>Eukaryota</taxon>
        <taxon>Metazoa</taxon>
        <taxon>Chordata</taxon>
        <taxon>Craniata</taxon>
        <taxon>Vertebrata</taxon>
        <taxon>Euteleostomi</taxon>
        <taxon>Actinopterygii</taxon>
        <taxon>Neopterygii</taxon>
        <taxon>Teleostei</taxon>
        <taxon>Neoteleostei</taxon>
        <taxon>Acanthomorphata</taxon>
        <taxon>Eupercaria</taxon>
        <taxon>Perciformes</taxon>
        <taxon>Cottioidei</taxon>
        <taxon>Cottales</taxon>
        <taxon>Liparidae</taxon>
        <taxon>Liparis</taxon>
    </lineage>
</organism>
<dbReference type="Proteomes" id="UP000314294">
    <property type="component" value="Unassembled WGS sequence"/>
</dbReference>
<accession>A0A4Z2FRF8</accession>
<dbReference type="EMBL" id="SRLO01000977">
    <property type="protein sequence ID" value="TNN43294.1"/>
    <property type="molecule type" value="Genomic_DNA"/>
</dbReference>
<dbReference type="InterPro" id="IPR051073">
    <property type="entry name" value="ZNRF3_Arkadia_E3_ligases"/>
</dbReference>
<name>A0A4Z2FRF8_9TELE</name>
<sequence>MSVLSRRVAAMLSSRLFQQRKPTSVGFVVVSPAVGAAAVLTRRRGLKLDRAAPLHSHVEAELSHKESSQRNKGQIHIATSDSEVEIVGVQEKARCAHPCGGVIKSLSTWKEKSVEQLNSTNQPPLWTTVSPQPNWVSPPEVVDLTLDEDAGHKYLL</sequence>
<gene>
    <name evidence="1" type="ORF">EYF80_046514</name>
</gene>
<evidence type="ECO:0000313" key="2">
    <source>
        <dbReference type="Proteomes" id="UP000314294"/>
    </source>
</evidence>
<protein>
    <submittedName>
        <fullName evidence="1">Uncharacterized protein</fullName>
    </submittedName>
</protein>
<dbReference type="PANTHER" id="PTHR16200">
    <property type="entry name" value="RING ZINC FINGER"/>
    <property type="match status" value="1"/>
</dbReference>